<gene>
    <name evidence="5" type="ORF">SAMN05660236_1452</name>
</gene>
<evidence type="ECO:0000256" key="1">
    <source>
        <dbReference type="ARBA" id="ARBA00023015"/>
    </source>
</evidence>
<dbReference type="GO" id="GO:0043565">
    <property type="term" value="F:sequence-specific DNA binding"/>
    <property type="evidence" value="ECO:0007669"/>
    <property type="project" value="InterPro"/>
</dbReference>
<proteinExistence type="predicted"/>
<dbReference type="AlphaFoldDB" id="A0A1T5JSS0"/>
<dbReference type="Gene3D" id="1.10.10.60">
    <property type="entry name" value="Homeodomain-like"/>
    <property type="match status" value="2"/>
</dbReference>
<reference evidence="5 6" key="1">
    <citation type="submission" date="2017-02" db="EMBL/GenBank/DDBJ databases">
        <authorList>
            <person name="Peterson S.W."/>
        </authorList>
    </citation>
    <scope>NUCLEOTIDE SEQUENCE [LARGE SCALE GENOMIC DNA]</scope>
    <source>
        <strain evidence="5 6">DSM 25262</strain>
    </source>
</reference>
<evidence type="ECO:0000256" key="2">
    <source>
        <dbReference type="ARBA" id="ARBA00023125"/>
    </source>
</evidence>
<keyword evidence="3" id="KW-0804">Transcription</keyword>
<evidence type="ECO:0000313" key="5">
    <source>
        <dbReference type="EMBL" id="SKC54487.1"/>
    </source>
</evidence>
<dbReference type="Proteomes" id="UP000190961">
    <property type="component" value="Unassembled WGS sequence"/>
</dbReference>
<keyword evidence="2 5" id="KW-0238">DNA-binding</keyword>
<dbReference type="SMART" id="SM00342">
    <property type="entry name" value="HTH_ARAC"/>
    <property type="match status" value="1"/>
</dbReference>
<dbReference type="PROSITE" id="PS01124">
    <property type="entry name" value="HTH_ARAC_FAMILY_2"/>
    <property type="match status" value="1"/>
</dbReference>
<dbReference type="InterPro" id="IPR053142">
    <property type="entry name" value="PchR_regulatory_protein"/>
</dbReference>
<dbReference type="PANTHER" id="PTHR47893:SF1">
    <property type="entry name" value="REGULATORY PROTEIN PCHR"/>
    <property type="match status" value="1"/>
</dbReference>
<dbReference type="STRING" id="688867.SAMN05660236_1452"/>
<organism evidence="5 6">
    <name type="scientific">Ohtaekwangia koreensis</name>
    <dbReference type="NCBI Taxonomy" id="688867"/>
    <lineage>
        <taxon>Bacteria</taxon>
        <taxon>Pseudomonadati</taxon>
        <taxon>Bacteroidota</taxon>
        <taxon>Cytophagia</taxon>
        <taxon>Cytophagales</taxon>
        <taxon>Fulvivirgaceae</taxon>
        <taxon>Ohtaekwangia</taxon>
    </lineage>
</organism>
<dbReference type="InterPro" id="IPR009057">
    <property type="entry name" value="Homeodomain-like_sf"/>
</dbReference>
<dbReference type="OrthoDB" id="799767at2"/>
<dbReference type="Pfam" id="PF12833">
    <property type="entry name" value="HTH_18"/>
    <property type="match status" value="1"/>
</dbReference>
<dbReference type="SUPFAM" id="SSF46689">
    <property type="entry name" value="Homeodomain-like"/>
    <property type="match status" value="2"/>
</dbReference>
<keyword evidence="1" id="KW-0805">Transcription regulation</keyword>
<dbReference type="InterPro" id="IPR018062">
    <property type="entry name" value="HTH_AraC-typ_CS"/>
</dbReference>
<dbReference type="PRINTS" id="PR00032">
    <property type="entry name" value="HTHARAC"/>
</dbReference>
<evidence type="ECO:0000256" key="3">
    <source>
        <dbReference type="ARBA" id="ARBA00023163"/>
    </source>
</evidence>
<evidence type="ECO:0000313" key="6">
    <source>
        <dbReference type="Proteomes" id="UP000190961"/>
    </source>
</evidence>
<keyword evidence="6" id="KW-1185">Reference proteome</keyword>
<feature type="domain" description="HTH araC/xylS-type" evidence="4">
    <location>
        <begin position="231"/>
        <end position="329"/>
    </location>
</feature>
<dbReference type="PANTHER" id="PTHR47893">
    <property type="entry name" value="REGULATORY PROTEIN PCHR"/>
    <property type="match status" value="1"/>
</dbReference>
<dbReference type="PROSITE" id="PS00041">
    <property type="entry name" value="HTH_ARAC_FAMILY_1"/>
    <property type="match status" value="1"/>
</dbReference>
<accession>A0A1T5JSS0</accession>
<evidence type="ECO:0000259" key="4">
    <source>
        <dbReference type="PROSITE" id="PS01124"/>
    </source>
</evidence>
<name>A0A1T5JSS0_9BACT</name>
<dbReference type="GO" id="GO:0003700">
    <property type="term" value="F:DNA-binding transcription factor activity"/>
    <property type="evidence" value="ECO:0007669"/>
    <property type="project" value="InterPro"/>
</dbReference>
<dbReference type="EMBL" id="FUZU01000001">
    <property type="protein sequence ID" value="SKC54487.1"/>
    <property type="molecule type" value="Genomic_DNA"/>
</dbReference>
<dbReference type="InterPro" id="IPR018060">
    <property type="entry name" value="HTH_AraC"/>
</dbReference>
<dbReference type="RefSeq" id="WP_079685988.1">
    <property type="nucleotide sequence ID" value="NZ_FUZU01000001.1"/>
</dbReference>
<dbReference type="InterPro" id="IPR020449">
    <property type="entry name" value="Tscrpt_reg_AraC-type_HTH"/>
</dbReference>
<protein>
    <submittedName>
        <fullName evidence="5">AraC-type DNA-binding protein</fullName>
    </submittedName>
</protein>
<sequence>MVFRITDSDLNEIICERNLPPDFKCDHGIVESTSEINHRFGKATLNEVWFEGIHLNYGAGILHNGVSLKLESDTPVIEMHFNLVGSQEAYLKGSSQRFSFDSRQHNLFYMPEFEGYFEATPQEQISQMIEVHFTETYFQRLAGAESTSLDTFMKKIQRKELSAMSKHNMSITPYMEILIQQITNCNKQGVLKRLFLESKVMELFMLQMEQFESVTTEQATSLKANDIEKIHHARFLLEQNISSPYSLVELARAVGINDFKLKKGFKEVFGNTVFGYLHEIRMQEAKKLLLNDHKSIHEVAEYCGYQYVQHFSTAFKKKFGITPGGMRTV</sequence>